<name>A0A1I3UKU0_9BACL</name>
<evidence type="ECO:0000313" key="1">
    <source>
        <dbReference type="EMBL" id="SFJ84128.1"/>
    </source>
</evidence>
<gene>
    <name evidence="1" type="ORF">SAMN05421852_1267</name>
</gene>
<keyword evidence="2" id="KW-1185">Reference proteome</keyword>
<evidence type="ECO:0008006" key="3">
    <source>
        <dbReference type="Google" id="ProtNLM"/>
    </source>
</evidence>
<accession>A0A1I3UKU0</accession>
<organism evidence="1 2">
    <name type="scientific">Thermoflavimicrobium dichotomicum</name>
    <dbReference type="NCBI Taxonomy" id="46223"/>
    <lineage>
        <taxon>Bacteria</taxon>
        <taxon>Bacillati</taxon>
        <taxon>Bacillota</taxon>
        <taxon>Bacilli</taxon>
        <taxon>Bacillales</taxon>
        <taxon>Thermoactinomycetaceae</taxon>
        <taxon>Thermoflavimicrobium</taxon>
    </lineage>
</organism>
<proteinExistence type="predicted"/>
<dbReference type="AlphaFoldDB" id="A0A1I3UKU0"/>
<evidence type="ECO:0000313" key="2">
    <source>
        <dbReference type="Proteomes" id="UP000199545"/>
    </source>
</evidence>
<sequence length="54" mass="6429">MDLSTLTKEQRKILDEIYPKWKAGEITAAKFMQLIGLKKSTFYKIMKEYENKEV</sequence>
<protein>
    <recommendedName>
        <fullName evidence="3">Helix-turn-helix domain of resolvase</fullName>
    </recommendedName>
</protein>
<dbReference type="STRING" id="46223.SAMN05421852_1267"/>
<dbReference type="EMBL" id="FORR01000026">
    <property type="protein sequence ID" value="SFJ84128.1"/>
    <property type="molecule type" value="Genomic_DNA"/>
</dbReference>
<dbReference type="Proteomes" id="UP000199545">
    <property type="component" value="Unassembled WGS sequence"/>
</dbReference>
<reference evidence="1 2" key="1">
    <citation type="submission" date="2016-10" db="EMBL/GenBank/DDBJ databases">
        <authorList>
            <person name="de Groot N.N."/>
        </authorList>
    </citation>
    <scope>NUCLEOTIDE SEQUENCE [LARGE SCALE GENOMIC DNA]</scope>
    <source>
        <strain evidence="1 2">DSM 44778</strain>
    </source>
</reference>